<dbReference type="RefSeq" id="WP_083130829.1">
    <property type="nucleotide sequence ID" value="NZ_AP022607.1"/>
</dbReference>
<organism evidence="3 4">
    <name type="scientific">Mycobacterium branderi</name>
    <dbReference type="NCBI Taxonomy" id="43348"/>
    <lineage>
        <taxon>Bacteria</taxon>
        <taxon>Bacillati</taxon>
        <taxon>Actinomycetota</taxon>
        <taxon>Actinomycetes</taxon>
        <taxon>Mycobacteriales</taxon>
        <taxon>Mycobacteriaceae</taxon>
        <taxon>Mycobacterium</taxon>
    </lineage>
</organism>
<dbReference type="Gene3D" id="3.30.1540.10">
    <property type="entry name" value="formyl-coa transferase, domain 3"/>
    <property type="match status" value="1"/>
</dbReference>
<dbReference type="InterPro" id="IPR050483">
    <property type="entry name" value="CoA-transferase_III_domain"/>
</dbReference>
<keyword evidence="5" id="KW-1185">Reference proteome</keyword>
<reference evidence="2 5" key="2">
    <citation type="journal article" date="2019" name="Emerg. Microbes Infect.">
        <title>Comprehensive subspecies identification of 175 nontuberculous mycobacteria species based on 7547 genomic profiles.</title>
        <authorList>
            <person name="Matsumoto Y."/>
            <person name="Kinjo T."/>
            <person name="Motooka D."/>
            <person name="Nabeya D."/>
            <person name="Jung N."/>
            <person name="Uechi K."/>
            <person name="Horii T."/>
            <person name="Iida T."/>
            <person name="Fujita J."/>
            <person name="Nakamura S."/>
        </authorList>
    </citation>
    <scope>NUCLEOTIDE SEQUENCE [LARGE SCALE GENOMIC DNA]</scope>
    <source>
        <strain evidence="2 5">JCM 12687</strain>
        <plasmid evidence="2">pJCM12687</plasmid>
    </source>
</reference>
<dbReference type="InterPro" id="IPR003673">
    <property type="entry name" value="CoA-Trfase_fam_III"/>
</dbReference>
<gene>
    <name evidence="3" type="ORF">BST20_07705</name>
    <name evidence="2" type="ORF">MBRA_51070</name>
</gene>
<keyword evidence="1" id="KW-0808">Transferase</keyword>
<name>A0A7I7WDA6_9MYCO</name>
<geneLocation type="plasmid" evidence="2 5">
    <name>pJCM12687</name>
</geneLocation>
<evidence type="ECO:0000313" key="3">
    <source>
        <dbReference type="EMBL" id="ORA40402.1"/>
    </source>
</evidence>
<sequence>MTGPLDGVTVVAIEQAVSAPFASRHLGDMGARVIKVERVGEGDFARHYDTEAHGMASHFVWVNRNKESLALDFKTAAGREILNDLIATADVVIQNLGPGAARGLGLAGEQLVTHYPELIACDITGYGDDGPYAAKRAYDLLVQAEAASIATTGWPDRPAKPGIAIADLAAGLYAYSSVLAALYEREKTGRGRAISVSLFDAISELMGYTVYFTSCSGRRHEPNGISHPTLSPYEAFDTADGRNLVVGVQNDREWQRLAGAVLGRPELADDPRYATGPARAAHRSEVTALCRNIFARMSLDEAIANLDRAAVPCGRVNLADDFVNHPQHEARQRWREVDSPVGQIRSLLPPPVSPGWAPRMDSIPALGEHTRTVLGELGRTQEQIDGLIDAGVVGVPAPTHTPAEQCTDS</sequence>
<proteinExistence type="predicted"/>
<dbReference type="EMBL" id="AP022607">
    <property type="protein sequence ID" value="BBZ14912.1"/>
    <property type="molecule type" value="Genomic_DNA"/>
</dbReference>
<dbReference type="PANTHER" id="PTHR48207">
    <property type="entry name" value="SUCCINATE--HYDROXYMETHYLGLUTARATE COA-TRANSFERASE"/>
    <property type="match status" value="1"/>
</dbReference>
<dbReference type="PANTHER" id="PTHR48207:SF3">
    <property type="entry name" value="SUCCINATE--HYDROXYMETHYLGLUTARATE COA-TRANSFERASE"/>
    <property type="match status" value="1"/>
</dbReference>
<dbReference type="InterPro" id="IPR023606">
    <property type="entry name" value="CoA-Trfase_III_dom_1_sf"/>
</dbReference>
<dbReference type="InterPro" id="IPR044855">
    <property type="entry name" value="CoA-Trfase_III_dom3_sf"/>
</dbReference>
<dbReference type="SUPFAM" id="SSF89796">
    <property type="entry name" value="CoA-transferase family III (CaiB/BaiF)"/>
    <property type="match status" value="1"/>
</dbReference>
<reference evidence="2" key="3">
    <citation type="submission" date="2020-02" db="EMBL/GenBank/DDBJ databases">
        <authorList>
            <person name="Matsumoto Y."/>
            <person name="Kinjo T."/>
            <person name="Motooka D."/>
            <person name="Nabeya D."/>
            <person name="Jung N."/>
            <person name="Uechi K."/>
            <person name="Horii T."/>
            <person name="Iida T."/>
            <person name="Fujita J."/>
            <person name="Nakamura S."/>
        </authorList>
    </citation>
    <scope>NUCLEOTIDE SEQUENCE</scope>
    <source>
        <strain evidence="2">JCM 12687</strain>
        <plasmid evidence="2">pJCM12687</plasmid>
    </source>
</reference>
<dbReference type="Pfam" id="PF02515">
    <property type="entry name" value="CoA_transf_3"/>
    <property type="match status" value="1"/>
</dbReference>
<dbReference type="Proteomes" id="UP000192441">
    <property type="component" value="Unassembled WGS sequence"/>
</dbReference>
<dbReference type="OrthoDB" id="9797653at2"/>
<keyword evidence="2" id="KW-0614">Plasmid</keyword>
<evidence type="ECO:0000313" key="5">
    <source>
        <dbReference type="Proteomes" id="UP000467379"/>
    </source>
</evidence>
<accession>A0A7I7WDA6</accession>
<reference evidence="3 4" key="1">
    <citation type="submission" date="2016-12" db="EMBL/GenBank/DDBJ databases">
        <title>The new phylogeny of genus Mycobacterium.</title>
        <authorList>
            <person name="Tortoli E."/>
            <person name="Trovato A."/>
            <person name="Cirillo D.M."/>
        </authorList>
    </citation>
    <scope>NUCLEOTIDE SEQUENCE [LARGE SCALE GENOMIC DNA]</scope>
    <source>
        <strain evidence="3 4">DSM 44624</strain>
    </source>
</reference>
<protein>
    <submittedName>
        <fullName evidence="2">Dehydratase</fullName>
    </submittedName>
</protein>
<dbReference type="AlphaFoldDB" id="A0A7I7WDA6"/>
<dbReference type="Gene3D" id="3.40.50.10540">
    <property type="entry name" value="Crotonobetainyl-coa:carnitine coa-transferase, domain 1"/>
    <property type="match status" value="1"/>
</dbReference>
<dbReference type="GO" id="GO:0008410">
    <property type="term" value="F:CoA-transferase activity"/>
    <property type="evidence" value="ECO:0007669"/>
    <property type="project" value="TreeGrafter"/>
</dbReference>
<dbReference type="EMBL" id="MVHM01000002">
    <property type="protein sequence ID" value="ORA40402.1"/>
    <property type="molecule type" value="Genomic_DNA"/>
</dbReference>
<dbReference type="Proteomes" id="UP000467379">
    <property type="component" value="Plasmid pJCM12687"/>
</dbReference>
<evidence type="ECO:0000256" key="1">
    <source>
        <dbReference type="ARBA" id="ARBA00022679"/>
    </source>
</evidence>
<evidence type="ECO:0000313" key="2">
    <source>
        <dbReference type="EMBL" id="BBZ14912.1"/>
    </source>
</evidence>
<evidence type="ECO:0000313" key="4">
    <source>
        <dbReference type="Proteomes" id="UP000192441"/>
    </source>
</evidence>